<sequence>STDAAQEPCKTSQSLILRDARKAPRLLCPFLHRLYIKASNLDCSFQVSATKIWLQARSKKKSNEEEHQMREAAEAVEMRAKGGSDCDECQYELQPLQAKGLKDLEFQSAGEAASMSLGSWHHRMRPLFRRLLPTFLVLPLLLLAALLLSPSAPNNFISFFGSFSLEEPDIWSARRVVEWKACTWWKNASLPALPAKTNGYIRVDCYGGLNQMRRDFCDGIGIARILNATLVLPKFEVAAYWNESSGFADVFDVDYFIQQTKGFVEVLKELPEEIASREPYRVDCSKRKGQFDYVEAVLPVLLEHRYISLTPAISQRRDRYFLP</sequence>
<evidence type="ECO:0000256" key="6">
    <source>
        <dbReference type="ARBA" id="ARBA00022692"/>
    </source>
</evidence>
<comment type="pathway">
    <text evidence="2">Glycan metabolism.</text>
</comment>
<dbReference type="Proteomes" id="UP001055439">
    <property type="component" value="Chromosome 10"/>
</dbReference>
<evidence type="ECO:0000256" key="5">
    <source>
        <dbReference type="ARBA" id="ARBA00022679"/>
    </source>
</evidence>
<gene>
    <name evidence="15" type="ORF">MUK42_05917</name>
</gene>
<dbReference type="GO" id="GO:0016757">
    <property type="term" value="F:glycosyltransferase activity"/>
    <property type="evidence" value="ECO:0007669"/>
    <property type="project" value="UniProtKB-KW"/>
</dbReference>
<keyword evidence="9 14" id="KW-0472">Membrane</keyword>
<dbReference type="AlphaFoldDB" id="A0A9E7ETQ0"/>
<comment type="subcellular location">
    <subcellularLocation>
        <location evidence="1">Membrane</location>
        <topology evidence="1">Single-pass type II membrane protein</topology>
    </subcellularLocation>
</comment>
<evidence type="ECO:0000256" key="4">
    <source>
        <dbReference type="ARBA" id="ARBA00022676"/>
    </source>
</evidence>
<dbReference type="EMBL" id="CP097503">
    <property type="protein sequence ID" value="URD83709.1"/>
    <property type="molecule type" value="Genomic_DNA"/>
</dbReference>
<comment type="similarity">
    <text evidence="3">Belongs to the glycosyltransferase GT106 family.</text>
</comment>
<keyword evidence="16" id="KW-1185">Reference proteome</keyword>
<evidence type="ECO:0000256" key="9">
    <source>
        <dbReference type="ARBA" id="ARBA00023136"/>
    </source>
</evidence>
<keyword evidence="7" id="KW-0735">Signal-anchor</keyword>
<evidence type="ECO:0000313" key="15">
    <source>
        <dbReference type="EMBL" id="URD83709.1"/>
    </source>
</evidence>
<name>A0A9E7ETQ0_9LILI</name>
<keyword evidence="8 14" id="KW-1133">Transmembrane helix</keyword>
<dbReference type="Pfam" id="PF10250">
    <property type="entry name" value="O-FucT"/>
    <property type="match status" value="1"/>
</dbReference>
<evidence type="ECO:0000256" key="7">
    <source>
        <dbReference type="ARBA" id="ARBA00022968"/>
    </source>
</evidence>
<evidence type="ECO:0000313" key="16">
    <source>
        <dbReference type="Proteomes" id="UP001055439"/>
    </source>
</evidence>
<keyword evidence="5" id="KW-0808">Transferase</keyword>
<dbReference type="OrthoDB" id="1718146at2759"/>
<feature type="transmembrane region" description="Helical" evidence="14">
    <location>
        <begin position="131"/>
        <end position="149"/>
    </location>
</feature>
<protein>
    <recommendedName>
        <fullName evidence="13">O-fucosyltransferase family protein</fullName>
    </recommendedName>
</protein>
<dbReference type="GO" id="GO:0016020">
    <property type="term" value="C:membrane"/>
    <property type="evidence" value="ECO:0007669"/>
    <property type="project" value="UniProtKB-SubCell"/>
</dbReference>
<dbReference type="GO" id="GO:0005737">
    <property type="term" value="C:cytoplasm"/>
    <property type="evidence" value="ECO:0007669"/>
    <property type="project" value="TreeGrafter"/>
</dbReference>
<evidence type="ECO:0000256" key="1">
    <source>
        <dbReference type="ARBA" id="ARBA00004606"/>
    </source>
</evidence>
<dbReference type="InterPro" id="IPR019378">
    <property type="entry name" value="GDP-Fuc_O-FucTrfase"/>
</dbReference>
<evidence type="ECO:0000256" key="11">
    <source>
        <dbReference type="ARBA" id="ARBA00023253"/>
    </source>
</evidence>
<dbReference type="GO" id="GO:0006004">
    <property type="term" value="P:fucose metabolic process"/>
    <property type="evidence" value="ECO:0007669"/>
    <property type="project" value="UniProtKB-KW"/>
</dbReference>
<evidence type="ECO:0000256" key="14">
    <source>
        <dbReference type="SAM" id="Phobius"/>
    </source>
</evidence>
<keyword evidence="4" id="KW-0328">Glycosyltransferase</keyword>
<evidence type="ECO:0000256" key="13">
    <source>
        <dbReference type="ARBA" id="ARBA00030350"/>
    </source>
</evidence>
<reference evidence="15" key="1">
    <citation type="submission" date="2022-05" db="EMBL/GenBank/DDBJ databases">
        <title>The Musa troglodytarum L. genome provides insights into the mechanism of non-climacteric behaviour and enrichment of carotenoids.</title>
        <authorList>
            <person name="Wang J."/>
        </authorList>
    </citation>
    <scope>NUCLEOTIDE SEQUENCE</scope>
    <source>
        <tissue evidence="15">Leaf</tissue>
    </source>
</reference>
<dbReference type="PANTHER" id="PTHR31741:SF2">
    <property type="entry name" value="O-FUCOSYLTRANSFERASE 13"/>
    <property type="match status" value="1"/>
</dbReference>
<keyword evidence="11" id="KW-0294">Fucose metabolism</keyword>
<proteinExistence type="inferred from homology"/>
<feature type="non-terminal residue" evidence="15">
    <location>
        <position position="1"/>
    </location>
</feature>
<keyword evidence="12" id="KW-0119">Carbohydrate metabolism</keyword>
<evidence type="ECO:0000256" key="10">
    <source>
        <dbReference type="ARBA" id="ARBA00023180"/>
    </source>
</evidence>
<evidence type="ECO:0000256" key="2">
    <source>
        <dbReference type="ARBA" id="ARBA00004881"/>
    </source>
</evidence>
<organism evidence="15 16">
    <name type="scientific">Musa troglodytarum</name>
    <name type="common">fe'i banana</name>
    <dbReference type="NCBI Taxonomy" id="320322"/>
    <lineage>
        <taxon>Eukaryota</taxon>
        <taxon>Viridiplantae</taxon>
        <taxon>Streptophyta</taxon>
        <taxon>Embryophyta</taxon>
        <taxon>Tracheophyta</taxon>
        <taxon>Spermatophyta</taxon>
        <taxon>Magnoliopsida</taxon>
        <taxon>Liliopsida</taxon>
        <taxon>Zingiberales</taxon>
        <taxon>Musaceae</taxon>
        <taxon>Musa</taxon>
    </lineage>
</organism>
<dbReference type="PANTHER" id="PTHR31741">
    <property type="entry name" value="OS02G0726500 PROTEIN-RELATED"/>
    <property type="match status" value="1"/>
</dbReference>
<keyword evidence="10" id="KW-0325">Glycoprotein</keyword>
<evidence type="ECO:0000256" key="3">
    <source>
        <dbReference type="ARBA" id="ARBA00007737"/>
    </source>
</evidence>
<evidence type="ECO:0000256" key="12">
    <source>
        <dbReference type="ARBA" id="ARBA00023277"/>
    </source>
</evidence>
<keyword evidence="6 14" id="KW-0812">Transmembrane</keyword>
<evidence type="ECO:0000256" key="8">
    <source>
        <dbReference type="ARBA" id="ARBA00022989"/>
    </source>
</evidence>
<accession>A0A9E7ETQ0</accession>